<dbReference type="AlphaFoldDB" id="Q7X191"/>
<accession>Q7X191</accession>
<sequence>SFYHTDDSRMISYPISYNNQSDRRCVMQFKKMDSGTVQVIRYEGYDREKRRSITKVIGCLQADTLEATVELTNKLTGDEYNELLEYRNNALLEASKSERLSITKNICSHIEKAAYCIAEKEYTVVDKDGSISSLITVDQEFVRQAIDAMKRLSKALKSTGLITRENGKKNEKSDAPLIFKE</sequence>
<evidence type="ECO:0000313" key="1">
    <source>
        <dbReference type="EMBL" id="AAO38410.1"/>
    </source>
</evidence>
<feature type="non-terminal residue" evidence="1">
    <location>
        <position position="1"/>
    </location>
</feature>
<reference evidence="1" key="1">
    <citation type="journal article" date="2003" name="Proc. Natl. Acad. Sci. U.S.A.">
        <title>Gene function analysis in environmental isolates: the nif regulon of the strict iron oxidizing bacterium Leptospirillum ferrooxidans.</title>
        <authorList>
            <person name="Parro V."/>
            <person name="Moreno-Paz M."/>
        </authorList>
    </citation>
    <scope>NUCLEOTIDE SEQUENCE</scope>
</reference>
<name>Q7X191_9BACT</name>
<proteinExistence type="predicted"/>
<organism evidence="1">
    <name type="scientific">Leptospirillum ferrooxidans</name>
    <dbReference type="NCBI Taxonomy" id="180"/>
    <lineage>
        <taxon>Bacteria</taxon>
        <taxon>Pseudomonadati</taxon>
        <taxon>Nitrospirota</taxon>
        <taxon>Nitrospiria</taxon>
        <taxon>Nitrospirales</taxon>
        <taxon>Nitrospiraceae</taxon>
        <taxon>Leptospirillum</taxon>
    </lineage>
</organism>
<protein>
    <submittedName>
        <fullName evidence="1">Lfe203p1</fullName>
    </submittedName>
</protein>
<dbReference type="EMBL" id="AY204445">
    <property type="protein sequence ID" value="AAO38410.1"/>
    <property type="molecule type" value="Genomic_DNA"/>
</dbReference>